<dbReference type="Proteomes" id="UP000216913">
    <property type="component" value="Unassembled WGS sequence"/>
</dbReference>
<evidence type="ECO:0000256" key="1">
    <source>
        <dbReference type="SAM" id="MobiDB-lite"/>
    </source>
</evidence>
<evidence type="ECO:0000313" key="4">
    <source>
        <dbReference type="Proteomes" id="UP000216913"/>
    </source>
</evidence>
<accession>A0A261TFR4</accession>
<gene>
    <name evidence="3" type="ORF">CAL25_16865</name>
</gene>
<organism evidence="3 4">
    <name type="scientific">Bordetella genomosp. 5</name>
    <dbReference type="NCBI Taxonomy" id="1395608"/>
    <lineage>
        <taxon>Bacteria</taxon>
        <taxon>Pseudomonadati</taxon>
        <taxon>Pseudomonadota</taxon>
        <taxon>Betaproteobacteria</taxon>
        <taxon>Burkholderiales</taxon>
        <taxon>Alcaligenaceae</taxon>
        <taxon>Bordetella</taxon>
    </lineage>
</organism>
<dbReference type="Pfam" id="PF13091">
    <property type="entry name" value="PLDc_2"/>
    <property type="match status" value="2"/>
</dbReference>
<dbReference type="GO" id="GO:0016020">
    <property type="term" value="C:membrane"/>
    <property type="evidence" value="ECO:0007669"/>
    <property type="project" value="TreeGrafter"/>
</dbReference>
<feature type="compositionally biased region" description="Gly residues" evidence="1">
    <location>
        <begin position="242"/>
        <end position="262"/>
    </location>
</feature>
<protein>
    <submittedName>
        <fullName evidence="3">Cardiolipin synthase B</fullName>
    </submittedName>
</protein>
<dbReference type="CDD" id="cd09159">
    <property type="entry name" value="PLDc_ybhO_like_2"/>
    <property type="match status" value="1"/>
</dbReference>
<dbReference type="SMART" id="SM00155">
    <property type="entry name" value="PLDc"/>
    <property type="match status" value="2"/>
</dbReference>
<dbReference type="EMBL" id="NEVP01000010">
    <property type="protein sequence ID" value="OZI48052.1"/>
    <property type="molecule type" value="Genomic_DNA"/>
</dbReference>
<dbReference type="AlphaFoldDB" id="A0A261TFR4"/>
<reference evidence="3 4" key="1">
    <citation type="submission" date="2017-05" db="EMBL/GenBank/DDBJ databases">
        <title>Complete and WGS of Bordetella genogroups.</title>
        <authorList>
            <person name="Spilker T."/>
            <person name="LiPuma J."/>
        </authorList>
    </citation>
    <scope>NUCLEOTIDE SEQUENCE [LARGE SCALE GENOMIC DNA]</scope>
    <source>
        <strain evidence="3 4">AU10456</strain>
    </source>
</reference>
<feature type="domain" description="PLD phosphodiesterase" evidence="2">
    <location>
        <begin position="415"/>
        <end position="442"/>
    </location>
</feature>
<dbReference type="GO" id="GO:0032049">
    <property type="term" value="P:cardiolipin biosynthetic process"/>
    <property type="evidence" value="ECO:0007669"/>
    <property type="project" value="UniProtKB-ARBA"/>
</dbReference>
<feature type="region of interest" description="Disordered" evidence="1">
    <location>
        <begin position="235"/>
        <end position="274"/>
    </location>
</feature>
<dbReference type="InterPro" id="IPR001736">
    <property type="entry name" value="PLipase_D/transphosphatidylase"/>
</dbReference>
<dbReference type="PANTHER" id="PTHR21248:SF22">
    <property type="entry name" value="PHOSPHOLIPASE D"/>
    <property type="match status" value="1"/>
</dbReference>
<proteinExistence type="predicted"/>
<comment type="caution">
    <text evidence="3">The sequence shown here is derived from an EMBL/GenBank/DDBJ whole genome shotgun (WGS) entry which is preliminary data.</text>
</comment>
<evidence type="ECO:0000259" key="2">
    <source>
        <dbReference type="PROSITE" id="PS50035"/>
    </source>
</evidence>
<dbReference type="Gene3D" id="3.30.870.10">
    <property type="entry name" value="Endonuclease Chain A"/>
    <property type="match status" value="2"/>
</dbReference>
<dbReference type="InterPro" id="IPR025202">
    <property type="entry name" value="PLD-like_dom"/>
</dbReference>
<dbReference type="CDD" id="cd09110">
    <property type="entry name" value="PLDc_CLS_1"/>
    <property type="match status" value="1"/>
</dbReference>
<dbReference type="PANTHER" id="PTHR21248">
    <property type="entry name" value="CARDIOLIPIN SYNTHASE"/>
    <property type="match status" value="1"/>
</dbReference>
<feature type="domain" description="PLD phosphodiesterase" evidence="2">
    <location>
        <begin position="208"/>
        <end position="235"/>
    </location>
</feature>
<dbReference type="SUPFAM" id="SSF56024">
    <property type="entry name" value="Phospholipase D/nuclease"/>
    <property type="match status" value="2"/>
</dbReference>
<evidence type="ECO:0000313" key="3">
    <source>
        <dbReference type="EMBL" id="OZI48052.1"/>
    </source>
</evidence>
<name>A0A261TFR4_9BORD</name>
<dbReference type="GO" id="GO:0008808">
    <property type="term" value="F:cardiolipin synthase activity"/>
    <property type="evidence" value="ECO:0007669"/>
    <property type="project" value="TreeGrafter"/>
</dbReference>
<keyword evidence="4" id="KW-1185">Reference proteome</keyword>
<dbReference type="PROSITE" id="PS50035">
    <property type="entry name" value="PLD"/>
    <property type="match status" value="2"/>
</dbReference>
<dbReference type="OrthoDB" id="9762009at2"/>
<sequence>MSPVALVAPAGGCERGWLMRRVAQWLAVGSLLLAAGCASVPGPEALSERRAQAGLSADSGWDSYQRGHDIAARVASSSKGGKGDEASFMARHLAVEQAISGAPLVDGNGVKLLADGPATYKAMLAAIARAQRYVHMETYIFEDDEEGRRFAGALIAARQRGASVAVMVDAVGTISTPDALFARMRDAGVQVVVFNPVNPVAARAGWSINQRNHRKLLVVDGEVGFLGGINVSSVYSSSSRGSSGGSGRSGGGSGRGASGAGADGPQPDASSMPWRDTHIEIRGPAVAEIEEVILDAWAAQKGPPLEGDRFIRIVPRQGDLSVRILANDPDDTEDGYAVYLTLMSAFESAQKSIHITMAYFVPDPAFIRALAQAAQRGVEVILVLPGFSDSGLVFHAGRSHYQDLLEAGVQIYERRDALLHAKTAVVDGVWSTVGSSNMDWRSFAINYELNAVILGPGFGAEMEALFREDVAASVRIDPQTWRERAADDRFKEFFSRMFERWL</sequence>